<gene>
    <name evidence="2" type="ORF">MB14_04335</name>
</gene>
<reference evidence="2" key="1">
    <citation type="submission" date="2016-01" db="EMBL/GenBank/DDBJ databases">
        <title>Genome sequencing of Roseivirga ehrenbergii KMM 6017.</title>
        <authorList>
            <person name="Selvaratnam C."/>
            <person name="Thevarajoo S."/>
            <person name="Goh K.M."/>
            <person name="Ee R."/>
            <person name="Chan K.-G."/>
            <person name="Chong C.S."/>
        </authorList>
    </citation>
    <scope>NUCLEOTIDE SEQUENCE [LARGE SCALE GENOMIC DNA]</scope>
    <source>
        <strain evidence="2">KMM 6017</strain>
    </source>
</reference>
<evidence type="ECO:0000313" key="3">
    <source>
        <dbReference type="Proteomes" id="UP000075583"/>
    </source>
</evidence>
<keyword evidence="1" id="KW-1133">Transmembrane helix</keyword>
<name>A0A150X6T1_ROSEK</name>
<dbReference type="STRING" id="279360.MB14_04335"/>
<evidence type="ECO:0000256" key="1">
    <source>
        <dbReference type="SAM" id="Phobius"/>
    </source>
</evidence>
<dbReference type="Proteomes" id="UP000075583">
    <property type="component" value="Unassembled WGS sequence"/>
</dbReference>
<dbReference type="RefSeq" id="WP_062591556.1">
    <property type="nucleotide sequence ID" value="NZ_LQZQ01000045.1"/>
</dbReference>
<evidence type="ECO:0000313" key="2">
    <source>
        <dbReference type="EMBL" id="KYG74447.1"/>
    </source>
</evidence>
<comment type="caution">
    <text evidence="2">The sequence shown here is derived from an EMBL/GenBank/DDBJ whole genome shotgun (WGS) entry which is preliminary data.</text>
</comment>
<sequence length="213" mass="25241">MRTISFNAKLFTPGKGISWKITSRRLMNFSWLSFMLIVITSSYFELNAYYDYTVTLTLIILFSLMPIASYWGYHAKEYKYGKLEGYLSITTDGIAINEKIYSWPEIQDLQYKVGHTLNELLFDDILFDKYRYYGGPAYSAGVDSYISFKYNDEYFKFGFRLESPSHLVQYRNLVKSLYYNDYLPLNKTYEGLQLEYEEIQILKEAKRQLKQTS</sequence>
<keyword evidence="3" id="KW-1185">Reference proteome</keyword>
<feature type="transmembrane region" description="Helical" evidence="1">
    <location>
        <begin position="26"/>
        <end position="46"/>
    </location>
</feature>
<dbReference type="OrthoDB" id="982208at2"/>
<protein>
    <submittedName>
        <fullName evidence="2">Uncharacterized protein</fullName>
    </submittedName>
</protein>
<proteinExistence type="predicted"/>
<accession>A0A150X6T1</accession>
<dbReference type="EMBL" id="LQZQ01000045">
    <property type="protein sequence ID" value="KYG74447.1"/>
    <property type="molecule type" value="Genomic_DNA"/>
</dbReference>
<keyword evidence="1" id="KW-0812">Transmembrane</keyword>
<dbReference type="AlphaFoldDB" id="A0A150X6T1"/>
<organism evidence="2 3">
    <name type="scientific">Roseivirga ehrenbergii (strain DSM 102268 / JCM 13514 / KCTC 12282 / NCIMB 14502 / KMM 6017)</name>
    <dbReference type="NCBI Taxonomy" id="279360"/>
    <lineage>
        <taxon>Bacteria</taxon>
        <taxon>Pseudomonadati</taxon>
        <taxon>Bacteroidota</taxon>
        <taxon>Cytophagia</taxon>
        <taxon>Cytophagales</taxon>
        <taxon>Roseivirgaceae</taxon>
        <taxon>Roseivirga</taxon>
    </lineage>
</organism>
<keyword evidence="1" id="KW-0472">Membrane</keyword>
<feature type="transmembrane region" description="Helical" evidence="1">
    <location>
        <begin position="52"/>
        <end position="73"/>
    </location>
</feature>